<name>A0AB33JJP6_9BACT</name>
<comment type="catalytic activity">
    <reaction evidence="3">
        <text>Hydrolysis of (1-&gt;4)-beta-linkages between N-acetylmuramic acid and N-acetyl-D-glucosamine residues in a peptidoglycan and between N-acetyl-D-glucosamine residues in chitodextrins.</text>
        <dbReference type="EC" id="3.2.1.17"/>
    </reaction>
</comment>
<protein>
    <recommendedName>
        <fullName evidence="3">Lysozyme</fullName>
        <ecNumber evidence="3">3.2.1.17</ecNumber>
    </recommendedName>
</protein>
<dbReference type="InterPro" id="IPR023346">
    <property type="entry name" value="Lysozyme-like_dom_sf"/>
</dbReference>
<reference evidence="5" key="1">
    <citation type="submission" date="2024-07" db="EMBL/GenBank/DDBJ databases">
        <title>Complete genome sequence of Prevotella sp. YM-2024 GTC17262.</title>
        <authorList>
            <person name="Hayashi M."/>
            <person name="Muto Y."/>
            <person name="Tanaka K."/>
            <person name="Niwa H."/>
        </authorList>
    </citation>
    <scope>NUCLEOTIDE SEQUENCE</scope>
    <source>
        <strain evidence="5">GTC17262</strain>
    </source>
</reference>
<dbReference type="Pfam" id="PF00959">
    <property type="entry name" value="Phage_lysozyme"/>
    <property type="match status" value="1"/>
</dbReference>
<sequence length="169" mass="19984">MMWRTTLTRWLCVYAFIAVLLPAEAQKTAWKRLSRFDKAVLCVKYFEGWHGRHYPYIGYGHRLLRGERLSPNISERQADSLLRSDLLGRYALFRRYGKDALLLTVLSYNVGTGTLLGYGRHPKSKLIRKLERGDRNIYREFIAFCRYKGQVLKSLVKRRKIEFALFYIP</sequence>
<keyword evidence="4" id="KW-1133">Transmembrane helix</keyword>
<dbReference type="GO" id="GO:0003796">
    <property type="term" value="F:lysozyme activity"/>
    <property type="evidence" value="ECO:0007669"/>
    <property type="project" value="UniProtKB-EC"/>
</dbReference>
<dbReference type="InterPro" id="IPR002196">
    <property type="entry name" value="Glyco_hydro_24"/>
</dbReference>
<gene>
    <name evidence="5" type="ORF">GTC17262_05520</name>
</gene>
<dbReference type="EMBL" id="AP035789">
    <property type="protein sequence ID" value="BFO80361.1"/>
    <property type="molecule type" value="Genomic_DNA"/>
</dbReference>
<keyword evidence="3" id="KW-0378">Hydrolase</keyword>
<dbReference type="Gene3D" id="1.10.530.40">
    <property type="match status" value="1"/>
</dbReference>
<feature type="transmembrane region" description="Helical" evidence="4">
    <location>
        <begin position="100"/>
        <end position="119"/>
    </location>
</feature>
<dbReference type="AlphaFoldDB" id="A0AB33JJP6"/>
<evidence type="ECO:0000256" key="4">
    <source>
        <dbReference type="SAM" id="Phobius"/>
    </source>
</evidence>
<evidence type="ECO:0000313" key="5">
    <source>
        <dbReference type="EMBL" id="BFO80361.1"/>
    </source>
</evidence>
<dbReference type="InterPro" id="IPR023347">
    <property type="entry name" value="Lysozyme_dom_sf"/>
</dbReference>
<keyword evidence="2 3" id="KW-0081">Bacteriolytic enzyme</keyword>
<evidence type="ECO:0000256" key="3">
    <source>
        <dbReference type="RuleBase" id="RU003788"/>
    </source>
</evidence>
<proteinExistence type="inferred from homology"/>
<dbReference type="GO" id="GO:0042742">
    <property type="term" value="P:defense response to bacterium"/>
    <property type="evidence" value="ECO:0007669"/>
    <property type="project" value="UniProtKB-KW"/>
</dbReference>
<dbReference type="EC" id="3.2.1.17" evidence="3"/>
<keyword evidence="4" id="KW-0472">Membrane</keyword>
<evidence type="ECO:0000256" key="1">
    <source>
        <dbReference type="ARBA" id="ARBA00022529"/>
    </source>
</evidence>
<dbReference type="GO" id="GO:0009253">
    <property type="term" value="P:peptidoglycan catabolic process"/>
    <property type="evidence" value="ECO:0007669"/>
    <property type="project" value="InterPro"/>
</dbReference>
<comment type="similarity">
    <text evidence="3">Belongs to the glycosyl hydrolase 24 family.</text>
</comment>
<organism evidence="5">
    <name type="scientific">Prevotella sp. GTC17262</name>
    <dbReference type="NCBI Taxonomy" id="3236797"/>
    <lineage>
        <taxon>Bacteria</taxon>
        <taxon>Pseudomonadati</taxon>
        <taxon>Bacteroidota</taxon>
        <taxon>Bacteroidia</taxon>
        <taxon>Bacteroidales</taxon>
        <taxon>Prevotellaceae</taxon>
        <taxon>Prevotella</taxon>
    </lineage>
</organism>
<keyword evidence="1 3" id="KW-0929">Antimicrobial</keyword>
<evidence type="ECO:0000256" key="2">
    <source>
        <dbReference type="ARBA" id="ARBA00022638"/>
    </source>
</evidence>
<keyword evidence="3" id="KW-0326">Glycosidase</keyword>
<dbReference type="GO" id="GO:0016998">
    <property type="term" value="P:cell wall macromolecule catabolic process"/>
    <property type="evidence" value="ECO:0007669"/>
    <property type="project" value="InterPro"/>
</dbReference>
<accession>A0AB33JJP6</accession>
<dbReference type="SUPFAM" id="SSF53955">
    <property type="entry name" value="Lysozyme-like"/>
    <property type="match status" value="1"/>
</dbReference>
<keyword evidence="4" id="KW-0812">Transmembrane</keyword>
<dbReference type="GO" id="GO:0031640">
    <property type="term" value="P:killing of cells of another organism"/>
    <property type="evidence" value="ECO:0007669"/>
    <property type="project" value="UniProtKB-KW"/>
</dbReference>